<evidence type="ECO:0008006" key="13">
    <source>
        <dbReference type="Google" id="ProtNLM"/>
    </source>
</evidence>
<name>A0A8B6DC75_MYTGA</name>
<dbReference type="Proteomes" id="UP000596742">
    <property type="component" value="Unassembled WGS sequence"/>
</dbReference>
<dbReference type="InterPro" id="IPR046906">
    <property type="entry name" value="Mab-21_HhH/H2TH-like"/>
</dbReference>
<organism evidence="11 12">
    <name type="scientific">Mytilus galloprovincialis</name>
    <name type="common">Mediterranean mussel</name>
    <dbReference type="NCBI Taxonomy" id="29158"/>
    <lineage>
        <taxon>Eukaryota</taxon>
        <taxon>Metazoa</taxon>
        <taxon>Spiralia</taxon>
        <taxon>Lophotrochozoa</taxon>
        <taxon>Mollusca</taxon>
        <taxon>Bivalvia</taxon>
        <taxon>Autobranchia</taxon>
        <taxon>Pteriomorphia</taxon>
        <taxon>Mytilida</taxon>
        <taxon>Mytiloidea</taxon>
        <taxon>Mytilidae</taxon>
        <taxon>Mytilinae</taxon>
        <taxon>Mytilus</taxon>
    </lineage>
</organism>
<dbReference type="InterPro" id="IPR024810">
    <property type="entry name" value="MAB21L/cGLR"/>
</dbReference>
<feature type="domain" description="Mab-21-like HhH/H2TH-like" evidence="10">
    <location>
        <begin position="243"/>
        <end position="334"/>
    </location>
</feature>
<accession>A0A8B6DC75</accession>
<dbReference type="InterPro" id="IPR046903">
    <property type="entry name" value="Mab-21-like_nuc_Trfase"/>
</dbReference>
<dbReference type="PANTHER" id="PTHR10656">
    <property type="entry name" value="CELL FATE DETERMINING PROTEIN MAB21-RELATED"/>
    <property type="match status" value="1"/>
</dbReference>
<dbReference type="InterPro" id="IPR011990">
    <property type="entry name" value="TPR-like_helical_dom_sf"/>
</dbReference>
<dbReference type="SUPFAM" id="SSF48452">
    <property type="entry name" value="TPR-like"/>
    <property type="match status" value="1"/>
</dbReference>
<evidence type="ECO:0000313" key="12">
    <source>
        <dbReference type="Proteomes" id="UP000596742"/>
    </source>
</evidence>
<protein>
    <recommendedName>
        <fullName evidence="13">Mab-21-like HhH/H2TH-like domain-containing protein</fullName>
    </recommendedName>
</protein>
<keyword evidence="7" id="KW-0067">ATP-binding</keyword>
<dbReference type="Gene3D" id="1.10.1410.40">
    <property type="match status" value="1"/>
</dbReference>
<dbReference type="GO" id="GO:0016779">
    <property type="term" value="F:nucleotidyltransferase activity"/>
    <property type="evidence" value="ECO:0007669"/>
    <property type="project" value="UniProtKB-KW"/>
</dbReference>
<feature type="domain" description="Mab-21-like nucleotidyltransferase" evidence="9">
    <location>
        <begin position="163"/>
        <end position="233"/>
    </location>
</feature>
<evidence type="ECO:0000256" key="4">
    <source>
        <dbReference type="ARBA" id="ARBA00022695"/>
    </source>
</evidence>
<comment type="similarity">
    <text evidence="2">Belongs to the mab-21 family.</text>
</comment>
<evidence type="ECO:0000256" key="5">
    <source>
        <dbReference type="ARBA" id="ARBA00022723"/>
    </source>
</evidence>
<evidence type="ECO:0000256" key="3">
    <source>
        <dbReference type="ARBA" id="ARBA00022679"/>
    </source>
</evidence>
<dbReference type="EMBL" id="UYJE01003244">
    <property type="protein sequence ID" value="VDI17623.1"/>
    <property type="molecule type" value="Genomic_DNA"/>
</dbReference>
<evidence type="ECO:0000313" key="11">
    <source>
        <dbReference type="EMBL" id="VDI17623.1"/>
    </source>
</evidence>
<evidence type="ECO:0000256" key="2">
    <source>
        <dbReference type="ARBA" id="ARBA00008307"/>
    </source>
</evidence>
<evidence type="ECO:0000256" key="7">
    <source>
        <dbReference type="ARBA" id="ARBA00022840"/>
    </source>
</evidence>
<sequence>MSGKHNLCLDFYKYLCQKIGYEDEVKVRRLTYLIDDLGIPSTTATQITSGSKGEGLQLKGSDLDKMFIDPSFKVYESESDFVPQSCKCILLLMKTEDTHPCFTQLHLANNHDLTVDPGKRIKNSFLGRKFSSELYRLNDMEAMPTIDGITKIHGPCISTTTEDVDVACCLKCDKWISQAKQWIIRPRTTWPPLYLISKIISCGVLFVPIGYKGSSNENLQWRISFSVAEKFLIFSFNHTQLLCYALLKIMIKEIVDQHEDLKGLLCSYFLKTLMFWISEESDPSMWRPDKMISCFMVCLKRLIYCVEYSTLLHYFIPDYNLLYMRFDVDKKDKIERILKNLFEKGIYSFALSETLFDLMTLPVNVMDSPLGRRVVSLNELMDYASLAFHRPLNLLYHFVHVSRSNISRGIFLVRLSFAFQNIPQISQHQPRSSNKHKYYKYKQDSSHLMIGTNSDAITGWLLLASFFYVHGNYLLSVDITNHALRKCTDEKLYPRQIGLNLTQEYILHLLKRTELCTILKSITIKYPKFHPHSPIMPQELQLNGIEPAIRLHPVIFAHFLSFLCYYHLHEQRLCKQSLLLLRQIILQHLTTYPLYTYHDALSLICLGIAHQMIGESYSARQCFLQATQIDKHNVTSAAMRLSNCNVD</sequence>
<dbReference type="GO" id="GO:0046872">
    <property type="term" value="F:metal ion binding"/>
    <property type="evidence" value="ECO:0007669"/>
    <property type="project" value="UniProtKB-KW"/>
</dbReference>
<dbReference type="GO" id="GO:0005524">
    <property type="term" value="F:ATP binding"/>
    <property type="evidence" value="ECO:0007669"/>
    <property type="project" value="UniProtKB-KW"/>
</dbReference>
<comment type="caution">
    <text evidence="11">The sequence shown here is derived from an EMBL/GenBank/DDBJ whole genome shotgun (WGS) entry which is preliminary data.</text>
</comment>
<keyword evidence="8" id="KW-0460">Magnesium</keyword>
<keyword evidence="5" id="KW-0479">Metal-binding</keyword>
<dbReference type="OrthoDB" id="6112914at2759"/>
<dbReference type="Pfam" id="PF03281">
    <property type="entry name" value="Mab-21"/>
    <property type="match status" value="1"/>
</dbReference>
<keyword evidence="6" id="KW-0547">Nucleotide-binding</keyword>
<dbReference type="AlphaFoldDB" id="A0A8B6DC75"/>
<dbReference type="Pfam" id="PF20266">
    <property type="entry name" value="Mab-21_C"/>
    <property type="match status" value="1"/>
</dbReference>
<dbReference type="PANTHER" id="PTHR10656:SF42">
    <property type="entry name" value="CYCLIC GMP-AMP SYNTHASE-LIKE PROTEIN-RELATED"/>
    <property type="match status" value="1"/>
</dbReference>
<reference evidence="11" key="1">
    <citation type="submission" date="2018-11" db="EMBL/GenBank/DDBJ databases">
        <authorList>
            <person name="Alioto T."/>
            <person name="Alioto T."/>
        </authorList>
    </citation>
    <scope>NUCLEOTIDE SEQUENCE</scope>
</reference>
<comment type="cofactor">
    <cofactor evidence="1">
        <name>Mg(2+)</name>
        <dbReference type="ChEBI" id="CHEBI:18420"/>
    </cofactor>
</comment>
<keyword evidence="4" id="KW-0548">Nucleotidyltransferase</keyword>
<evidence type="ECO:0000259" key="9">
    <source>
        <dbReference type="Pfam" id="PF03281"/>
    </source>
</evidence>
<evidence type="ECO:0000256" key="1">
    <source>
        <dbReference type="ARBA" id="ARBA00001946"/>
    </source>
</evidence>
<keyword evidence="3" id="KW-0808">Transferase</keyword>
<evidence type="ECO:0000256" key="8">
    <source>
        <dbReference type="ARBA" id="ARBA00022842"/>
    </source>
</evidence>
<gene>
    <name evidence="11" type="ORF">MGAL_10B085921</name>
</gene>
<proteinExistence type="inferred from homology"/>
<evidence type="ECO:0000256" key="6">
    <source>
        <dbReference type="ARBA" id="ARBA00022741"/>
    </source>
</evidence>
<dbReference type="SMART" id="SM01265">
    <property type="entry name" value="Mab-21"/>
    <property type="match status" value="1"/>
</dbReference>
<evidence type="ECO:0000259" key="10">
    <source>
        <dbReference type="Pfam" id="PF20266"/>
    </source>
</evidence>
<keyword evidence="12" id="KW-1185">Reference proteome</keyword>